<sequence length="120" mass="12746">MTETPLRQRLREALPAAMKSRDRAATAVLRATLSAIDNAEAVAPDPGTRGAGAIEEAPIGVGATDVARRTLTDAEVEAIVRGEVAERETAADQYEQAGRTDRAEQLRSEIRALTAHLAQA</sequence>
<dbReference type="InterPro" id="IPR042184">
    <property type="entry name" value="YqeY/Aim41_N"/>
</dbReference>
<dbReference type="RefSeq" id="WP_203782498.1">
    <property type="nucleotide sequence ID" value="NZ_BOMV01000040.1"/>
</dbReference>
<evidence type="ECO:0008006" key="3">
    <source>
        <dbReference type="Google" id="ProtNLM"/>
    </source>
</evidence>
<protein>
    <recommendedName>
        <fullName evidence="3">GatB/YqeY domain-containing protein</fullName>
    </recommendedName>
</protein>
<dbReference type="InterPro" id="IPR019004">
    <property type="entry name" value="YqeY/Aim41"/>
</dbReference>
<dbReference type="Pfam" id="PF09424">
    <property type="entry name" value="YqeY"/>
    <property type="match status" value="1"/>
</dbReference>
<dbReference type="SUPFAM" id="SSF89095">
    <property type="entry name" value="GatB/YqeY motif"/>
    <property type="match status" value="1"/>
</dbReference>
<dbReference type="Gene3D" id="1.10.1510.10">
    <property type="entry name" value="Uncharacterised protein YqeY/AIM41 PF09424, N-terminal domain"/>
    <property type="match status" value="1"/>
</dbReference>
<dbReference type="InterPro" id="IPR003789">
    <property type="entry name" value="Asn/Gln_tRNA_amidoTrase-B-like"/>
</dbReference>
<name>A0A919N181_9ACTN</name>
<proteinExistence type="predicted"/>
<dbReference type="GO" id="GO:0016884">
    <property type="term" value="F:carbon-nitrogen ligase activity, with glutamine as amido-N-donor"/>
    <property type="evidence" value="ECO:0007669"/>
    <property type="project" value="InterPro"/>
</dbReference>
<comment type="caution">
    <text evidence="1">The sequence shown here is derived from an EMBL/GenBank/DDBJ whole genome shotgun (WGS) entry which is preliminary data.</text>
</comment>
<reference evidence="1" key="1">
    <citation type="submission" date="2021-01" db="EMBL/GenBank/DDBJ databases">
        <title>Whole genome shotgun sequence of Actinoplanes rishiriensis NBRC 108556.</title>
        <authorList>
            <person name="Komaki H."/>
            <person name="Tamura T."/>
        </authorList>
    </citation>
    <scope>NUCLEOTIDE SEQUENCE</scope>
    <source>
        <strain evidence="1">NBRC 108556</strain>
    </source>
</reference>
<dbReference type="PANTHER" id="PTHR28055:SF1">
    <property type="entry name" value="ALTERED INHERITANCE OF MITOCHONDRIA PROTEIN 41, MITOCHONDRIAL"/>
    <property type="match status" value="1"/>
</dbReference>
<organism evidence="1 2">
    <name type="scientific">Paractinoplanes rishiriensis</name>
    <dbReference type="NCBI Taxonomy" id="1050105"/>
    <lineage>
        <taxon>Bacteria</taxon>
        <taxon>Bacillati</taxon>
        <taxon>Actinomycetota</taxon>
        <taxon>Actinomycetes</taxon>
        <taxon>Micromonosporales</taxon>
        <taxon>Micromonosporaceae</taxon>
        <taxon>Paractinoplanes</taxon>
    </lineage>
</organism>
<dbReference type="PANTHER" id="PTHR28055">
    <property type="entry name" value="ALTERED INHERITANCE OF MITOCHONDRIA PROTEIN 41, MITOCHONDRIAL"/>
    <property type="match status" value="1"/>
</dbReference>
<evidence type="ECO:0000313" key="1">
    <source>
        <dbReference type="EMBL" id="GIE96232.1"/>
    </source>
</evidence>
<dbReference type="EMBL" id="BOMV01000040">
    <property type="protein sequence ID" value="GIE96232.1"/>
    <property type="molecule type" value="Genomic_DNA"/>
</dbReference>
<dbReference type="AlphaFoldDB" id="A0A919N181"/>
<keyword evidence="2" id="KW-1185">Reference proteome</keyword>
<gene>
    <name evidence="1" type="ORF">Ari01nite_36970</name>
</gene>
<evidence type="ECO:0000313" key="2">
    <source>
        <dbReference type="Proteomes" id="UP000636960"/>
    </source>
</evidence>
<accession>A0A919N181</accession>
<dbReference type="Proteomes" id="UP000636960">
    <property type="component" value="Unassembled WGS sequence"/>
</dbReference>